<sequence length="142" mass="16355">MPRRKSNTTVYHHTNTTGALKILKSGRIRPSNACFGKGTYVTKMGPQQSKNKIAKNNYDGSPNYWQYHKKLGKTDVAMELKMPRAKITSVNETGRDVYKVKGGISTKFIHRVHFRKKDNQNMFASLSKPKRKKKDNPVRLRF</sequence>
<comment type="caution">
    <text evidence="1">The sequence shown here is derived from an EMBL/GenBank/DDBJ whole genome shotgun (WGS) entry which is preliminary data.</text>
</comment>
<dbReference type="Proteomes" id="UP000596742">
    <property type="component" value="Unassembled WGS sequence"/>
</dbReference>
<name>A0A8B6F522_MYTGA</name>
<dbReference type="EMBL" id="UYJE01006276">
    <property type="protein sequence ID" value="VDI44511.1"/>
    <property type="molecule type" value="Genomic_DNA"/>
</dbReference>
<dbReference type="OrthoDB" id="436331at2759"/>
<accession>A0A8B6F522</accession>
<proteinExistence type="predicted"/>
<dbReference type="AlphaFoldDB" id="A0A8B6F522"/>
<evidence type="ECO:0000313" key="1">
    <source>
        <dbReference type="EMBL" id="VDI44511.1"/>
    </source>
</evidence>
<protein>
    <submittedName>
        <fullName evidence="1">Uncharacterized protein</fullName>
    </submittedName>
</protein>
<organism evidence="1 2">
    <name type="scientific">Mytilus galloprovincialis</name>
    <name type="common">Mediterranean mussel</name>
    <dbReference type="NCBI Taxonomy" id="29158"/>
    <lineage>
        <taxon>Eukaryota</taxon>
        <taxon>Metazoa</taxon>
        <taxon>Spiralia</taxon>
        <taxon>Lophotrochozoa</taxon>
        <taxon>Mollusca</taxon>
        <taxon>Bivalvia</taxon>
        <taxon>Autobranchia</taxon>
        <taxon>Pteriomorphia</taxon>
        <taxon>Mytilida</taxon>
        <taxon>Mytiloidea</taxon>
        <taxon>Mytilidae</taxon>
        <taxon>Mytilinae</taxon>
        <taxon>Mytilus</taxon>
    </lineage>
</organism>
<keyword evidence="2" id="KW-1185">Reference proteome</keyword>
<reference evidence="1" key="1">
    <citation type="submission" date="2018-11" db="EMBL/GenBank/DDBJ databases">
        <authorList>
            <person name="Alioto T."/>
            <person name="Alioto T."/>
        </authorList>
    </citation>
    <scope>NUCLEOTIDE SEQUENCE</scope>
</reference>
<evidence type="ECO:0000313" key="2">
    <source>
        <dbReference type="Proteomes" id="UP000596742"/>
    </source>
</evidence>
<gene>
    <name evidence="1" type="ORF">MGAL_10B018939</name>
</gene>